<dbReference type="Gene3D" id="3.40.50.720">
    <property type="entry name" value="NAD(P)-binding Rossmann-like Domain"/>
    <property type="match status" value="2"/>
</dbReference>
<dbReference type="InterPro" id="IPR001732">
    <property type="entry name" value="UDP-Glc/GDP-Man_DH_N"/>
</dbReference>
<dbReference type="InterPro" id="IPR008927">
    <property type="entry name" value="6-PGluconate_DH-like_C_sf"/>
</dbReference>
<dbReference type="SUPFAM" id="SSF48179">
    <property type="entry name" value="6-phosphogluconate dehydrogenase C-terminal domain-like"/>
    <property type="match status" value="1"/>
</dbReference>
<dbReference type="InterPro" id="IPR036291">
    <property type="entry name" value="NAD(P)-bd_dom_sf"/>
</dbReference>
<dbReference type="GO" id="GO:0016616">
    <property type="term" value="F:oxidoreductase activity, acting on the CH-OH group of donors, NAD or NADP as acceptor"/>
    <property type="evidence" value="ECO:0007669"/>
    <property type="project" value="InterPro"/>
</dbReference>
<reference evidence="6 7" key="1">
    <citation type="journal article" date="2013" name="Genome Announc.">
        <title>Draft Genome Sequence of an Alphaproteobacterium, Caenispirillum salinarum AK4(T), Isolated from a Solar Saltern.</title>
        <authorList>
            <person name="Khatri I."/>
            <person name="Singh A."/>
            <person name="Korpole S."/>
            <person name="Pinnaka A.K."/>
            <person name="Subramanian S."/>
        </authorList>
    </citation>
    <scope>NUCLEOTIDE SEQUENCE [LARGE SCALE GENOMIC DNA]</scope>
    <source>
        <strain evidence="6 7">AK4</strain>
    </source>
</reference>
<keyword evidence="7" id="KW-1185">Reference proteome</keyword>
<protein>
    <submittedName>
        <fullName evidence="6">UDP-glucose dehydrogenase</fullName>
    </submittedName>
</protein>
<keyword evidence="3" id="KW-0520">NAD</keyword>
<accession>K9HXH4</accession>
<evidence type="ECO:0000256" key="3">
    <source>
        <dbReference type="ARBA" id="ARBA00023027"/>
    </source>
</evidence>
<dbReference type="Pfam" id="PF00984">
    <property type="entry name" value="UDPG_MGDP_dh"/>
    <property type="match status" value="1"/>
</dbReference>
<dbReference type="PIRSF" id="PIRSF500136">
    <property type="entry name" value="UDP_ManNAc_DH"/>
    <property type="match status" value="1"/>
</dbReference>
<comment type="caution">
    <text evidence="6">The sequence shown here is derived from an EMBL/GenBank/DDBJ whole genome shotgun (WGS) entry which is preliminary data.</text>
</comment>
<dbReference type="NCBIfam" id="TIGR03026">
    <property type="entry name" value="NDP-sugDHase"/>
    <property type="match status" value="1"/>
</dbReference>
<dbReference type="OrthoDB" id="9803238at2"/>
<evidence type="ECO:0000256" key="1">
    <source>
        <dbReference type="ARBA" id="ARBA00006601"/>
    </source>
</evidence>
<dbReference type="InterPro" id="IPR036220">
    <property type="entry name" value="UDP-Glc/GDP-Man_DH_C_sf"/>
</dbReference>
<proteinExistence type="inferred from homology"/>
<dbReference type="EMBL" id="ANHY01000002">
    <property type="protein sequence ID" value="EKV32886.1"/>
    <property type="molecule type" value="Genomic_DNA"/>
</dbReference>
<evidence type="ECO:0000256" key="2">
    <source>
        <dbReference type="ARBA" id="ARBA00023002"/>
    </source>
</evidence>
<dbReference type="GO" id="GO:0000271">
    <property type="term" value="P:polysaccharide biosynthetic process"/>
    <property type="evidence" value="ECO:0007669"/>
    <property type="project" value="InterPro"/>
</dbReference>
<dbReference type="RefSeq" id="WP_009538713.1">
    <property type="nucleotide sequence ID" value="NZ_ANHY01000002.1"/>
</dbReference>
<evidence type="ECO:0000256" key="4">
    <source>
        <dbReference type="PIRNR" id="PIRNR000124"/>
    </source>
</evidence>
<dbReference type="Proteomes" id="UP000009881">
    <property type="component" value="Unassembled WGS sequence"/>
</dbReference>
<evidence type="ECO:0000259" key="5">
    <source>
        <dbReference type="SMART" id="SM00984"/>
    </source>
</evidence>
<evidence type="ECO:0000313" key="6">
    <source>
        <dbReference type="EMBL" id="EKV32886.1"/>
    </source>
</evidence>
<keyword evidence="2" id="KW-0560">Oxidoreductase</keyword>
<dbReference type="SMART" id="SM00984">
    <property type="entry name" value="UDPG_MGDP_dh_C"/>
    <property type="match status" value="1"/>
</dbReference>
<name>K9HXH4_9PROT</name>
<dbReference type="GO" id="GO:0051287">
    <property type="term" value="F:NAD binding"/>
    <property type="evidence" value="ECO:0007669"/>
    <property type="project" value="InterPro"/>
</dbReference>
<feature type="domain" description="UDP-glucose/GDP-mannose dehydrogenase C-terminal" evidence="5">
    <location>
        <begin position="312"/>
        <end position="413"/>
    </location>
</feature>
<organism evidence="6 7">
    <name type="scientific">Caenispirillum salinarum AK4</name>
    <dbReference type="NCBI Taxonomy" id="1238182"/>
    <lineage>
        <taxon>Bacteria</taxon>
        <taxon>Pseudomonadati</taxon>
        <taxon>Pseudomonadota</taxon>
        <taxon>Alphaproteobacteria</taxon>
        <taxon>Rhodospirillales</taxon>
        <taxon>Novispirillaceae</taxon>
        <taxon>Caenispirillum</taxon>
    </lineage>
</organism>
<dbReference type="STRING" id="1238182.C882_1724"/>
<dbReference type="eggNOG" id="COG0677">
    <property type="taxonomic scope" value="Bacteria"/>
</dbReference>
<dbReference type="AlphaFoldDB" id="K9HXH4"/>
<dbReference type="InterPro" id="IPR014026">
    <property type="entry name" value="UDP-Glc/GDP-Man_DH_dimer"/>
</dbReference>
<dbReference type="SUPFAM" id="SSF51735">
    <property type="entry name" value="NAD(P)-binding Rossmann-fold domains"/>
    <property type="match status" value="1"/>
</dbReference>
<dbReference type="PANTHER" id="PTHR43491">
    <property type="entry name" value="UDP-N-ACETYL-D-MANNOSAMINE DEHYDROGENASE"/>
    <property type="match status" value="1"/>
</dbReference>
<comment type="similarity">
    <text evidence="1 4">Belongs to the UDP-glucose/GDP-mannose dehydrogenase family.</text>
</comment>
<dbReference type="InterPro" id="IPR014027">
    <property type="entry name" value="UDP-Glc/GDP-Man_DH_C"/>
</dbReference>
<dbReference type="PIRSF" id="PIRSF000124">
    <property type="entry name" value="UDPglc_GDPman_dh"/>
    <property type="match status" value="1"/>
</dbReference>
<sequence>MSGTEKISVIGLGYVGLPLAVAIARHFPTVGFDIDEARIAQLRAGHDRTREVEDDAMAATALHCTADPAEMAGCAVYIVTVPTPVDQWNKPDLSPLKAACKTVGDVLTPGATVVFESTVYPGVTEDLCGPLLERFSGLTCGTDFFLGYSPERINPGDREHTVDRITKVIAGQTPEVTEQLARVYGTVTTGGVFRAASIKAAEAAKVIENAQRDINIAFINEITMIFQRMGLSIQDVLAASNTKWNFLPFQPGLVGGHCIGVDPFYLAECASQLGHHPEIILSGRKVNDSMGHYIADRVMDLMGPDKENARVLVMGLTFKENVPDLRNTRVVDIIAKLRAKGHVVDVHDPMADTEEAARYYQIELKRSLDELSGYDALIGAVPHTPYKALAADAFQRLVKPGGLIADIKGMWRGAPLPQGMQVWSL</sequence>
<dbReference type="PANTHER" id="PTHR43491:SF2">
    <property type="entry name" value="UDP-N-ACETYL-D-MANNOSAMINE DEHYDROGENASE"/>
    <property type="match status" value="1"/>
</dbReference>
<dbReference type="InterPro" id="IPR028359">
    <property type="entry name" value="UDP_ManNAc/GlcNAc_DH"/>
</dbReference>
<dbReference type="Pfam" id="PF03721">
    <property type="entry name" value="UDPG_MGDP_dh_N"/>
    <property type="match status" value="1"/>
</dbReference>
<dbReference type="Pfam" id="PF03720">
    <property type="entry name" value="UDPG_MGDP_dh_C"/>
    <property type="match status" value="1"/>
</dbReference>
<dbReference type="PATRIC" id="fig|1238182.3.peg.262"/>
<gene>
    <name evidence="6" type="ORF">C882_1724</name>
</gene>
<evidence type="ECO:0000313" key="7">
    <source>
        <dbReference type="Proteomes" id="UP000009881"/>
    </source>
</evidence>
<dbReference type="InterPro" id="IPR017476">
    <property type="entry name" value="UDP-Glc/GDP-Man"/>
</dbReference>
<dbReference type="SUPFAM" id="SSF52413">
    <property type="entry name" value="UDP-glucose/GDP-mannose dehydrogenase C-terminal domain"/>
    <property type="match status" value="1"/>
</dbReference>
<dbReference type="GO" id="GO:0016628">
    <property type="term" value="F:oxidoreductase activity, acting on the CH-CH group of donors, NAD or NADP as acceptor"/>
    <property type="evidence" value="ECO:0007669"/>
    <property type="project" value="InterPro"/>
</dbReference>